<dbReference type="EMBL" id="JAGKQM010000009">
    <property type="protein sequence ID" value="KAH0912032.1"/>
    <property type="molecule type" value="Genomic_DNA"/>
</dbReference>
<proteinExistence type="predicted"/>
<evidence type="ECO:0000313" key="1">
    <source>
        <dbReference type="EMBL" id="KAH0912032.1"/>
    </source>
</evidence>
<reference evidence="1 2" key="1">
    <citation type="submission" date="2021-05" db="EMBL/GenBank/DDBJ databases">
        <title>Genome Assembly of Synthetic Allotetraploid Brassica napus Reveals Homoeologous Exchanges between Subgenomes.</title>
        <authorList>
            <person name="Davis J.T."/>
        </authorList>
    </citation>
    <scope>NUCLEOTIDE SEQUENCE [LARGE SCALE GENOMIC DNA]</scope>
    <source>
        <strain evidence="2">cv. Da-Ae</strain>
        <tissue evidence="1">Seedling</tissue>
    </source>
</reference>
<evidence type="ECO:0000313" key="2">
    <source>
        <dbReference type="Proteomes" id="UP000824890"/>
    </source>
</evidence>
<dbReference type="Proteomes" id="UP000824890">
    <property type="component" value="Unassembled WGS sequence"/>
</dbReference>
<name>A0ABQ8C4N3_BRANA</name>
<keyword evidence="2" id="KW-1185">Reference proteome</keyword>
<sequence length="38" mass="4557">MCGRRGQIKSWCSCEPKRKTNKGRSWFGSFCYTKWHES</sequence>
<accession>A0ABQ8C4N3</accession>
<comment type="caution">
    <text evidence="1">The sequence shown here is derived from an EMBL/GenBank/DDBJ whole genome shotgun (WGS) entry which is preliminary data.</text>
</comment>
<gene>
    <name evidence="1" type="ORF">HID58_035353</name>
</gene>
<protein>
    <submittedName>
        <fullName evidence="1">Uncharacterized protein</fullName>
    </submittedName>
</protein>
<organism evidence="1 2">
    <name type="scientific">Brassica napus</name>
    <name type="common">Rape</name>
    <dbReference type="NCBI Taxonomy" id="3708"/>
    <lineage>
        <taxon>Eukaryota</taxon>
        <taxon>Viridiplantae</taxon>
        <taxon>Streptophyta</taxon>
        <taxon>Embryophyta</taxon>
        <taxon>Tracheophyta</taxon>
        <taxon>Spermatophyta</taxon>
        <taxon>Magnoliopsida</taxon>
        <taxon>eudicotyledons</taxon>
        <taxon>Gunneridae</taxon>
        <taxon>Pentapetalae</taxon>
        <taxon>rosids</taxon>
        <taxon>malvids</taxon>
        <taxon>Brassicales</taxon>
        <taxon>Brassicaceae</taxon>
        <taxon>Brassiceae</taxon>
        <taxon>Brassica</taxon>
    </lineage>
</organism>